<dbReference type="EMBL" id="DVOS01000029">
    <property type="protein sequence ID" value="HIV22852.1"/>
    <property type="molecule type" value="Genomic_DNA"/>
</dbReference>
<reference evidence="3" key="2">
    <citation type="journal article" date="2021" name="PeerJ">
        <title>Extensive microbial diversity within the chicken gut microbiome revealed by metagenomics and culture.</title>
        <authorList>
            <person name="Gilroy R."/>
            <person name="Ravi A."/>
            <person name="Getino M."/>
            <person name="Pursley I."/>
            <person name="Horton D.L."/>
            <person name="Alikhan N.F."/>
            <person name="Baker D."/>
            <person name="Gharbi K."/>
            <person name="Hall N."/>
            <person name="Watson M."/>
            <person name="Adriaenssens E.M."/>
            <person name="Foster-Nyarko E."/>
            <person name="Jarju S."/>
            <person name="Secka A."/>
            <person name="Antonio M."/>
            <person name="Oren A."/>
            <person name="Chaudhuri R.R."/>
            <person name="La Ragione R."/>
            <person name="Hildebrand F."/>
            <person name="Pallen M.J."/>
        </authorList>
    </citation>
    <scope>NUCLEOTIDE SEQUENCE</scope>
    <source>
        <strain evidence="3">ChiBcec6-7307</strain>
    </source>
</reference>
<feature type="domain" description="Fibronectin type-III" evidence="2">
    <location>
        <begin position="32"/>
        <end position="120"/>
    </location>
</feature>
<evidence type="ECO:0000259" key="2">
    <source>
        <dbReference type="PROSITE" id="PS50853"/>
    </source>
</evidence>
<evidence type="ECO:0000313" key="4">
    <source>
        <dbReference type="Proteomes" id="UP000886889"/>
    </source>
</evidence>
<dbReference type="Gene3D" id="3.90.1720.10">
    <property type="entry name" value="endopeptidase domain like (from Nostoc punctiforme)"/>
    <property type="match status" value="1"/>
</dbReference>
<dbReference type="Gene3D" id="2.60.40.10">
    <property type="entry name" value="Immunoglobulins"/>
    <property type="match status" value="1"/>
</dbReference>
<dbReference type="PROSITE" id="PS50853">
    <property type="entry name" value="FN3"/>
    <property type="match status" value="1"/>
</dbReference>
<feature type="chain" id="PRO_5039049677" evidence="1">
    <location>
        <begin position="27"/>
        <end position="366"/>
    </location>
</feature>
<reference evidence="3" key="1">
    <citation type="submission" date="2020-10" db="EMBL/GenBank/DDBJ databases">
        <authorList>
            <person name="Gilroy R."/>
        </authorList>
    </citation>
    <scope>NUCLEOTIDE SEQUENCE</scope>
    <source>
        <strain evidence="3">ChiBcec6-7307</strain>
    </source>
</reference>
<protein>
    <submittedName>
        <fullName evidence="3">Fibronectin type III domain-containing protein</fullName>
    </submittedName>
</protein>
<accession>A0A9D1NYB0</accession>
<gene>
    <name evidence="3" type="ORF">IAC80_02810</name>
</gene>
<feature type="signal peptide" evidence="1">
    <location>
        <begin position="1"/>
        <end position="26"/>
    </location>
</feature>
<keyword evidence="1" id="KW-0732">Signal</keyword>
<dbReference type="AlphaFoldDB" id="A0A9D1NYB0"/>
<dbReference type="InterPro" id="IPR003961">
    <property type="entry name" value="FN3_dom"/>
</dbReference>
<evidence type="ECO:0000256" key="1">
    <source>
        <dbReference type="SAM" id="SignalP"/>
    </source>
</evidence>
<comment type="caution">
    <text evidence="3">The sequence shown here is derived from an EMBL/GenBank/DDBJ whole genome shotgun (WGS) entry which is preliminary data.</text>
</comment>
<sequence length="366" mass="40688">MNRGKKLRAGMVLLLLIFCFAMPAQAAFSKKAPSGLKAKKKETSVTISWTGRKGLTGYQVYQTNSSGGNKKKVKTVKAASVTIKKLKPGKTYYYRVRGYLKKKSKTKYTNFSKVLKVKMPAKKAETAGTPKSTLKKLLQTGLQPAGSTMYVWGGGWNKADTGAGTAARTIGVSPKWKKFFNKQTSAYDYRTTRYQIENGLDCSGYIGWCIYNIMNTESGKKGYVMLAQNMAKNFAKRGWGSYRSADSVRNYRAGDIMSSSGHVWMVVGQCNDGSVVLLHSSPPGVQLAGTPTPSGKTNSRAVKLAATYMKKYFPKWYRKYPDCSVSYQYLTQYAQMRWDVSGKSVMSDPEGYRNKNANQILKDLFS</sequence>
<dbReference type="Proteomes" id="UP000886889">
    <property type="component" value="Unassembled WGS sequence"/>
</dbReference>
<organism evidence="3 4">
    <name type="scientific">Candidatus Merdiplasma excrementigallinarum</name>
    <dbReference type="NCBI Taxonomy" id="2840864"/>
    <lineage>
        <taxon>Bacteria</taxon>
        <taxon>Bacillati</taxon>
        <taxon>Bacillota</taxon>
        <taxon>Clostridia</taxon>
        <taxon>Lachnospirales</taxon>
        <taxon>Lachnospiraceae</taxon>
        <taxon>Lachnospiraceae incertae sedis</taxon>
        <taxon>Candidatus Merdiplasma</taxon>
    </lineage>
</organism>
<proteinExistence type="predicted"/>
<name>A0A9D1NYB0_9FIRM</name>
<dbReference type="SUPFAM" id="SSF49265">
    <property type="entry name" value="Fibronectin type III"/>
    <property type="match status" value="1"/>
</dbReference>
<dbReference type="SMART" id="SM00060">
    <property type="entry name" value="FN3"/>
    <property type="match status" value="1"/>
</dbReference>
<dbReference type="InterPro" id="IPR036116">
    <property type="entry name" value="FN3_sf"/>
</dbReference>
<evidence type="ECO:0000313" key="3">
    <source>
        <dbReference type="EMBL" id="HIV22852.1"/>
    </source>
</evidence>
<dbReference type="InterPro" id="IPR013783">
    <property type="entry name" value="Ig-like_fold"/>
</dbReference>
<dbReference type="Pfam" id="PF00041">
    <property type="entry name" value="fn3"/>
    <property type="match status" value="1"/>
</dbReference>
<dbReference type="CDD" id="cd00063">
    <property type="entry name" value="FN3"/>
    <property type="match status" value="1"/>
</dbReference>